<dbReference type="GO" id="GO:0005096">
    <property type="term" value="F:GTPase activator activity"/>
    <property type="evidence" value="ECO:0007669"/>
    <property type="project" value="UniProtKB-KW"/>
</dbReference>
<feature type="region of interest" description="Disordered" evidence="2">
    <location>
        <begin position="1450"/>
        <end position="1530"/>
    </location>
</feature>
<dbReference type="InterPro" id="IPR039360">
    <property type="entry name" value="Ras_GTPase"/>
</dbReference>
<feature type="region of interest" description="Disordered" evidence="2">
    <location>
        <begin position="604"/>
        <end position="628"/>
    </location>
</feature>
<dbReference type="InterPro" id="IPR001936">
    <property type="entry name" value="RasGAP_dom"/>
</dbReference>
<dbReference type="Pfam" id="PF00616">
    <property type="entry name" value="RasGAP"/>
    <property type="match status" value="1"/>
</dbReference>
<feature type="compositionally biased region" description="Basic and acidic residues" evidence="2">
    <location>
        <begin position="82"/>
        <end position="94"/>
    </location>
</feature>
<dbReference type="EMBL" id="ULHB01000017">
    <property type="protein sequence ID" value="SYW76279.1"/>
    <property type="molecule type" value="Genomic_DNA"/>
</dbReference>
<sequence>MGGALPLGPDYVPAAPALPSFSSSSSSTTLLAAAATSPSSLTSHAAPTPSSSFFLPHAGDSAAPSPSQLPNSDSSSFSSAYMDRHVSVDSNTERRSKRTSMDRVYPQVPAHTSSSAYSSSNSNALSSSAAPPASLPASRLSTAQTVRHAPSPEHEHRFMRSSPSSSSVGAQHVSRLPFSSSYPSTTTTTNTTNTTNTAISLSSSSSTSVGASNRGPDSTLAASHSFPSQPRQTPDIDDSVPAYTQAQLPSTPSLSSPSSRSVHSSSPSSYPSVYANSLSSRFAVPIPRSNTASHIASPSSYSSYKHPANASSPNTADMRLNLAAFDPSVPSSSFAARRDANFARFRSGSGSINSSPRSTSAGNAEIAINVLIWWPSQGKNASSTLARAPLFRDAANVKQKLSLRASASSNRAPEPGHEALFERASFGFRHGGSSWLREKPSKSRLNTPSSSVGPLGQWKRAVLLFRENASLSIFGDGNALAHTLHCGALYTSDIRCVDDSLFARPHVLAIHPRQTRAKTEVSITTRKQEAAMLNERSQCSEPIFIQFKSEEQRQYLRALLRIYVRPEIYGSPATIDAGGTHRFFRQLEITISDAKNIMPRWPSEVFDSSQEPTSANAASSTNLSRAHNFYPASPTGGLAGGSATSSEVPRSLLHHPSLRYEDQDDSPGSEPFTEDGMSGSSRAGSRSGSRPSSRLRHNAKSSVSSMHAQHDFDDNAGSGSSRPASCAASHYDNQSQASEDVNSNGDHLSGPLSGQSGANRFATLPSATSETAPSIHPSISATSGYTTASRPSNLRRIDDKNRFEKARFDRYCRIRLDGELMARTSLAHSGASAFAVDKFQLKDVGDAKSLVVEVLHPVQKSSSSLAGSPSQTAHKYILLGLVEIPIETLRRNEEVEGRFPIWSVSTFPSMSQQHPSSPPGADEDDGRAPMNFQRGIVGELSMSIRLQEGAVMPLSMYEEVFRRIHDTDAPEMVRELATTMREDLIISHLIRIYAASGTIAERIVSLIEAESVNWGEKMEPELLFRANTLLSRSVDHFQRLLALSWLDDCLGPTVRKICHDPNAPSRPDTAMSNSSAGSGGGDDAHFDFSTSIRSPPLLPANAIDAIPNGPVTTNLLRKLSETMWQNIYRQRHSCPPDLRTVFHQIRCKVNERYRSSKSTRPGIQGVGAFVFLRLFCAALNAPQLYGLTPSQPGRGAQRKLLLLSKVLLALASKKTAFDKDKDWELVPLSDLLRTYSSAYDDYISVVSTEPPTAAPVQLLGTRIEDDSELQAAAQRRLGSLSPLHREAIPKPPYMLDQPQTLASFVSFIVDAAEERESTNLYAGASGINAWAKGHQSDSTTASNNGESKAEGALSDTARIKQKTYEFVQICCRIEDAAGMCIEQAGYDPRPIPFERLQRSVMPSLSRYGGSSASSTVGSSPLRGVERGDTSIGSFSSSTSSFGTVIVPGDGGVASPRSSPSCLRSRRATVSAANARSRMADSASARDAYVERTGSDMERDSPRSSRRKSLGISRSSRRPSQSTVKASLPVYPSGVGLEQGFAAGRRIGEMSESNTMTPRQPSPARPLAPTSAASSPYRHTFSLPRGEDDHGSDDELRQAYRMLRAEEEAAVASRSRSQSIAVPSGVPIGDLSATEEPASFAVDDAETRPALGLEPMGALLEADDGSTFEPVYPQRGFASPKASSLPLSRSARQSVEFAGSGGQSSMLAMSPATATRHISQLNNTGDAAGGQSYDAQSEARGQGPRASFTAASSTRRQGGTLPSNGRSSEIEFNRRHSSDQQPVPRNYSFPHSPAGRKSSIQHEIQESSDGFGSIMEDAYAQTRASLPPLASMPVVPSSAAASAAKYSNGGNNSIESAQGSKKKKWWKP</sequence>
<evidence type="ECO:0000313" key="5">
    <source>
        <dbReference type="Proteomes" id="UP000658997"/>
    </source>
</evidence>
<feature type="compositionally biased region" description="Low complexity" evidence="2">
    <location>
        <begin position="249"/>
        <end position="270"/>
    </location>
</feature>
<dbReference type="Proteomes" id="UP000658997">
    <property type="component" value="Unassembled WGS sequence"/>
</dbReference>
<keyword evidence="5" id="KW-1185">Reference proteome</keyword>
<feature type="compositionally biased region" description="Polar residues" evidence="2">
    <location>
        <begin position="1336"/>
        <end position="1346"/>
    </location>
</feature>
<feature type="compositionally biased region" description="Low complexity" evidence="2">
    <location>
        <begin position="179"/>
        <end position="208"/>
    </location>
</feature>
<dbReference type="PROSITE" id="PS50018">
    <property type="entry name" value="RAS_GTPASE_ACTIV_2"/>
    <property type="match status" value="1"/>
</dbReference>
<feature type="compositionally biased region" description="Polar residues" evidence="2">
    <location>
        <begin position="1511"/>
        <end position="1524"/>
    </location>
</feature>
<feature type="region of interest" description="Disordered" evidence="2">
    <location>
        <begin position="1332"/>
        <end position="1353"/>
    </location>
</feature>
<comment type="caution">
    <text evidence="4">The sequence shown here is derived from an EMBL/GenBank/DDBJ whole genome shotgun (WGS) entry which is preliminary data.</text>
</comment>
<feature type="compositionally biased region" description="Low complexity" evidence="2">
    <location>
        <begin position="676"/>
        <end position="692"/>
    </location>
</feature>
<dbReference type="Gene3D" id="1.10.506.10">
    <property type="entry name" value="GTPase Activation - p120gap, domain 1"/>
    <property type="match status" value="1"/>
</dbReference>
<feature type="compositionally biased region" description="Polar residues" evidence="2">
    <location>
        <begin position="1748"/>
        <end position="1766"/>
    </location>
</feature>
<protein>
    <submittedName>
        <fullName evidence="4">Related to GTPase activating protein</fullName>
    </submittedName>
</protein>
<dbReference type="SMART" id="SM00323">
    <property type="entry name" value="RasGAP"/>
    <property type="match status" value="1"/>
</dbReference>
<feature type="compositionally biased region" description="Low complexity" evidence="2">
    <location>
        <begin position="613"/>
        <end position="622"/>
    </location>
</feature>
<dbReference type="PANTHER" id="PTHR10194:SF60">
    <property type="entry name" value="RAS GTPASE-ACTIVATING PROTEIN RASKOL"/>
    <property type="match status" value="1"/>
</dbReference>
<reference evidence="4" key="1">
    <citation type="submission" date="2018-08" db="EMBL/GenBank/DDBJ databases">
        <authorList>
            <person name="Guldener U."/>
        </authorList>
    </citation>
    <scope>NUCLEOTIDE SEQUENCE</scope>
    <source>
        <strain evidence="4">UB2</strain>
    </source>
</reference>
<dbReference type="PANTHER" id="PTHR10194">
    <property type="entry name" value="RAS GTPASE-ACTIVATING PROTEINS"/>
    <property type="match status" value="1"/>
</dbReference>
<evidence type="ECO:0000259" key="3">
    <source>
        <dbReference type="PROSITE" id="PS50018"/>
    </source>
</evidence>
<dbReference type="SUPFAM" id="SSF48350">
    <property type="entry name" value="GTPase activation domain, GAP"/>
    <property type="match status" value="1"/>
</dbReference>
<feature type="compositionally biased region" description="Basic and acidic residues" evidence="2">
    <location>
        <begin position="1487"/>
        <end position="1502"/>
    </location>
</feature>
<gene>
    <name evidence="4" type="ORF">UBRO2_01350</name>
</gene>
<feature type="compositionally biased region" description="Polar residues" evidence="2">
    <location>
        <begin position="1680"/>
        <end position="1692"/>
    </location>
</feature>
<feature type="region of interest" description="Disordered" evidence="2">
    <location>
        <begin position="1670"/>
        <end position="1814"/>
    </location>
</feature>
<feature type="compositionally biased region" description="Low complexity" evidence="2">
    <location>
        <begin position="32"/>
        <end position="52"/>
    </location>
</feature>
<feature type="compositionally biased region" description="Polar residues" evidence="2">
    <location>
        <begin position="220"/>
        <end position="232"/>
    </location>
</feature>
<feature type="compositionally biased region" description="Polar residues" evidence="2">
    <location>
        <begin position="1847"/>
        <end position="1858"/>
    </location>
</feature>
<feature type="region of interest" description="Disordered" evidence="2">
    <location>
        <begin position="1550"/>
        <end position="1592"/>
    </location>
</feature>
<feature type="region of interest" description="Disordered" evidence="2">
    <location>
        <begin position="1828"/>
        <end position="1867"/>
    </location>
</feature>
<proteinExistence type="predicted"/>
<feature type="region of interest" description="Disordered" evidence="2">
    <location>
        <begin position="32"/>
        <end position="270"/>
    </location>
</feature>
<accession>A0A8H8TRV9</accession>
<evidence type="ECO:0000313" key="4">
    <source>
        <dbReference type="EMBL" id="SYW76279.1"/>
    </source>
</evidence>
<feature type="compositionally biased region" description="Low complexity" evidence="2">
    <location>
        <begin position="1404"/>
        <end position="1419"/>
    </location>
</feature>
<feature type="compositionally biased region" description="Low complexity" evidence="2">
    <location>
        <begin position="113"/>
        <end position="141"/>
    </location>
</feature>
<feature type="region of interest" description="Disordered" evidence="2">
    <location>
        <begin position="907"/>
        <end position="926"/>
    </location>
</feature>
<evidence type="ECO:0000256" key="1">
    <source>
        <dbReference type="ARBA" id="ARBA00022468"/>
    </source>
</evidence>
<feature type="compositionally biased region" description="Low complexity" evidence="2">
    <location>
        <begin position="1828"/>
        <end position="1843"/>
    </location>
</feature>
<feature type="domain" description="Ras-GAP" evidence="3">
    <location>
        <begin position="981"/>
        <end position="1212"/>
    </location>
</feature>
<feature type="region of interest" description="Disordered" evidence="2">
    <location>
        <begin position="658"/>
        <end position="793"/>
    </location>
</feature>
<feature type="compositionally biased region" description="Low complexity" evidence="2">
    <location>
        <begin position="64"/>
        <end position="79"/>
    </location>
</feature>
<feature type="compositionally biased region" description="Polar residues" evidence="2">
    <location>
        <begin position="765"/>
        <end position="792"/>
    </location>
</feature>
<feature type="region of interest" description="Disordered" evidence="2">
    <location>
        <begin position="1404"/>
        <end position="1435"/>
    </location>
</feature>
<keyword evidence="1" id="KW-0343">GTPase activation</keyword>
<feature type="compositionally biased region" description="Basic and acidic residues" evidence="2">
    <location>
        <begin position="1767"/>
        <end position="1777"/>
    </location>
</feature>
<dbReference type="InterPro" id="IPR008936">
    <property type="entry name" value="Rho_GTPase_activation_prot"/>
</dbReference>
<feature type="compositionally biased region" description="Polar residues" evidence="2">
    <location>
        <begin position="1702"/>
        <end position="1724"/>
    </location>
</feature>
<name>A0A8H8TRV9_9BASI</name>
<feature type="region of interest" description="Disordered" evidence="2">
    <location>
        <begin position="1059"/>
        <end position="1081"/>
    </location>
</feature>
<evidence type="ECO:0000256" key="2">
    <source>
        <dbReference type="SAM" id="MobiDB-lite"/>
    </source>
</evidence>
<organism evidence="4 5">
    <name type="scientific">Ustilago bromivora</name>
    <dbReference type="NCBI Taxonomy" id="307758"/>
    <lineage>
        <taxon>Eukaryota</taxon>
        <taxon>Fungi</taxon>
        <taxon>Dikarya</taxon>
        <taxon>Basidiomycota</taxon>
        <taxon>Ustilaginomycotina</taxon>
        <taxon>Ustilaginomycetes</taxon>
        <taxon>Ustilaginales</taxon>
        <taxon>Ustilaginaceae</taxon>
        <taxon>Ustilago</taxon>
    </lineage>
</organism>
<feature type="compositionally biased region" description="Low complexity" evidence="2">
    <location>
        <begin position="1470"/>
        <end position="1486"/>
    </location>
</feature>
<feature type="compositionally biased region" description="Polar residues" evidence="2">
    <location>
        <begin position="731"/>
        <end position="758"/>
    </location>
</feature>